<proteinExistence type="predicted"/>
<protein>
    <submittedName>
        <fullName evidence="1">Uncharacterized protein</fullName>
    </submittedName>
</protein>
<evidence type="ECO:0000313" key="2">
    <source>
        <dbReference type="Proteomes" id="UP001175227"/>
    </source>
</evidence>
<dbReference type="Gene3D" id="1.10.600.10">
    <property type="entry name" value="Farnesyl Diphosphate Synthase"/>
    <property type="match status" value="1"/>
</dbReference>
<dbReference type="AlphaFoldDB" id="A0AA39TDX6"/>
<accession>A0AA39TDX6</accession>
<name>A0AA39TDX6_9AGAR</name>
<reference evidence="1" key="1">
    <citation type="submission" date="2023-06" db="EMBL/GenBank/DDBJ databases">
        <authorList>
            <consortium name="Lawrence Berkeley National Laboratory"/>
            <person name="Ahrendt S."/>
            <person name="Sahu N."/>
            <person name="Indic B."/>
            <person name="Wong-Bajracharya J."/>
            <person name="Merenyi Z."/>
            <person name="Ke H.-M."/>
            <person name="Monk M."/>
            <person name="Kocsube S."/>
            <person name="Drula E."/>
            <person name="Lipzen A."/>
            <person name="Balint B."/>
            <person name="Henrissat B."/>
            <person name="Andreopoulos B."/>
            <person name="Martin F.M."/>
            <person name="Harder C.B."/>
            <person name="Rigling D."/>
            <person name="Ford K.L."/>
            <person name="Foster G.D."/>
            <person name="Pangilinan J."/>
            <person name="Papanicolaou A."/>
            <person name="Barry K."/>
            <person name="LaButti K."/>
            <person name="Viragh M."/>
            <person name="Koriabine M."/>
            <person name="Yan M."/>
            <person name="Riley R."/>
            <person name="Champramary S."/>
            <person name="Plett K.L."/>
            <person name="Tsai I.J."/>
            <person name="Slot J."/>
            <person name="Sipos G."/>
            <person name="Plett J."/>
            <person name="Nagy L.G."/>
            <person name="Grigoriev I.V."/>
        </authorList>
    </citation>
    <scope>NUCLEOTIDE SEQUENCE</scope>
    <source>
        <strain evidence="1">ICMP 16352</strain>
    </source>
</reference>
<dbReference type="Proteomes" id="UP001175227">
    <property type="component" value="Unassembled WGS sequence"/>
</dbReference>
<gene>
    <name evidence="1" type="ORF">IW261DRAFT_1562186</name>
</gene>
<organism evidence="1 2">
    <name type="scientific">Armillaria novae-zelandiae</name>
    <dbReference type="NCBI Taxonomy" id="153914"/>
    <lineage>
        <taxon>Eukaryota</taxon>
        <taxon>Fungi</taxon>
        <taxon>Dikarya</taxon>
        <taxon>Basidiomycota</taxon>
        <taxon>Agaricomycotina</taxon>
        <taxon>Agaricomycetes</taxon>
        <taxon>Agaricomycetidae</taxon>
        <taxon>Agaricales</taxon>
        <taxon>Marasmiineae</taxon>
        <taxon>Physalacriaceae</taxon>
        <taxon>Armillaria</taxon>
    </lineage>
</organism>
<keyword evidence="2" id="KW-1185">Reference proteome</keyword>
<evidence type="ECO:0000313" key="1">
    <source>
        <dbReference type="EMBL" id="KAK0482501.1"/>
    </source>
</evidence>
<dbReference type="InterPro" id="IPR008949">
    <property type="entry name" value="Isoprenoid_synthase_dom_sf"/>
</dbReference>
<dbReference type="EMBL" id="JAUEPR010000007">
    <property type="protein sequence ID" value="KAK0482501.1"/>
    <property type="molecule type" value="Genomic_DNA"/>
</dbReference>
<comment type="caution">
    <text evidence="1">The sequence shown here is derived from an EMBL/GenBank/DDBJ whole genome shotgun (WGS) entry which is preliminary data.</text>
</comment>
<sequence length="96" mass="10359">MGDRQGLSSSSRLKNLDYNIPGSNLYCSLSVVDTAGIIKGTSLPDDRYLNAAVLGGAIELIHRLHAKASTSPSTIDSYSTLRSVTFVEKHLRGESY</sequence>